<accession>A0A2S6N1M3</accession>
<dbReference type="EMBL" id="NHSJ01000107">
    <property type="protein sequence ID" value="PPQ28512.1"/>
    <property type="molecule type" value="Genomic_DNA"/>
</dbReference>
<keyword evidence="2" id="KW-1185">Reference proteome</keyword>
<dbReference type="PROSITE" id="PS50110">
    <property type="entry name" value="RESPONSE_REGULATORY"/>
    <property type="match status" value="1"/>
</dbReference>
<dbReference type="RefSeq" id="WP_104509162.1">
    <property type="nucleotide sequence ID" value="NZ_JACIGC010000011.1"/>
</dbReference>
<dbReference type="InterPro" id="IPR001789">
    <property type="entry name" value="Sig_transdc_resp-reg_receiver"/>
</dbReference>
<dbReference type="Proteomes" id="UP000239089">
    <property type="component" value="Unassembled WGS sequence"/>
</dbReference>
<dbReference type="PANTHER" id="PTHR44520">
    <property type="entry name" value="RESPONSE REGULATOR RCP1-RELATED"/>
    <property type="match status" value="1"/>
</dbReference>
<dbReference type="InterPro" id="IPR052893">
    <property type="entry name" value="TCS_response_regulator"/>
</dbReference>
<proteinExistence type="predicted"/>
<dbReference type="Pfam" id="PF00072">
    <property type="entry name" value="Response_reg"/>
    <property type="match status" value="1"/>
</dbReference>
<reference evidence="1 2" key="1">
    <citation type="journal article" date="2018" name="Arch. Microbiol.">
        <title>New insights into the metabolic potential of the phototrophic purple bacterium Rhodopila globiformis DSM 161(T) from its draft genome sequence and evidence for a vanadium-dependent nitrogenase.</title>
        <authorList>
            <person name="Imhoff J.F."/>
            <person name="Rahn T."/>
            <person name="Kunzel S."/>
            <person name="Neulinger S.C."/>
        </authorList>
    </citation>
    <scope>NUCLEOTIDE SEQUENCE [LARGE SCALE GENOMIC DNA]</scope>
    <source>
        <strain evidence="1 2">DSM 16996</strain>
    </source>
</reference>
<dbReference type="SUPFAM" id="SSF52172">
    <property type="entry name" value="CheY-like"/>
    <property type="match status" value="1"/>
</dbReference>
<sequence length="138" mass="15378">MFRILLIEDDLVDVYLFKTALEQSMAKDAVAVEHVCDGLEAVLRVSRLDVMDKLPDVLVLDLNMPRFDGISFLHSLRKSLLLQALPVFVLTTSTESDRHREATSAGANRVYVKPDRLDALAAITREIVDASMALNSVH</sequence>
<dbReference type="Gene3D" id="3.40.50.2300">
    <property type="match status" value="1"/>
</dbReference>
<evidence type="ECO:0000313" key="2">
    <source>
        <dbReference type="Proteomes" id="UP000239089"/>
    </source>
</evidence>
<protein>
    <submittedName>
        <fullName evidence="1">Response regulator</fullName>
    </submittedName>
</protein>
<dbReference type="AlphaFoldDB" id="A0A2S6N1M3"/>
<dbReference type="SMART" id="SM00448">
    <property type="entry name" value="REC"/>
    <property type="match status" value="1"/>
</dbReference>
<dbReference type="PANTHER" id="PTHR44520:SF2">
    <property type="entry name" value="RESPONSE REGULATOR RCP1"/>
    <property type="match status" value="1"/>
</dbReference>
<gene>
    <name evidence="1" type="ORF">CCR94_17610</name>
</gene>
<comment type="caution">
    <text evidence="1">The sequence shown here is derived from an EMBL/GenBank/DDBJ whole genome shotgun (WGS) entry which is preliminary data.</text>
</comment>
<organism evidence="1 2">
    <name type="scientific">Rhodoblastus sphagnicola</name>
    <dbReference type="NCBI Taxonomy" id="333368"/>
    <lineage>
        <taxon>Bacteria</taxon>
        <taxon>Pseudomonadati</taxon>
        <taxon>Pseudomonadota</taxon>
        <taxon>Alphaproteobacteria</taxon>
        <taxon>Hyphomicrobiales</taxon>
        <taxon>Rhodoblastaceae</taxon>
        <taxon>Rhodoblastus</taxon>
    </lineage>
</organism>
<name>A0A2S6N1M3_9HYPH</name>
<dbReference type="GO" id="GO:0000160">
    <property type="term" value="P:phosphorelay signal transduction system"/>
    <property type="evidence" value="ECO:0007669"/>
    <property type="project" value="InterPro"/>
</dbReference>
<dbReference type="InterPro" id="IPR011006">
    <property type="entry name" value="CheY-like_superfamily"/>
</dbReference>
<evidence type="ECO:0000313" key="1">
    <source>
        <dbReference type="EMBL" id="PPQ28512.1"/>
    </source>
</evidence>
<dbReference type="OrthoDB" id="9786548at2"/>